<comment type="cofactor">
    <cofactor evidence="12 15">
        <name>Zn(2+)</name>
        <dbReference type="ChEBI" id="CHEBI:29105"/>
    </cofactor>
    <text evidence="12 15">Binds 1 zinc ion.</text>
</comment>
<dbReference type="PROSITE" id="PS51747">
    <property type="entry name" value="CYT_DCMP_DEAMINASES_2"/>
    <property type="match status" value="1"/>
</dbReference>
<feature type="domain" description="CMP/dCMP-type deaminase" evidence="16">
    <location>
        <begin position="1"/>
        <end position="122"/>
    </location>
</feature>
<feature type="binding site" evidence="14">
    <location>
        <begin position="287"/>
        <end position="293"/>
    </location>
    <ligand>
        <name>NADP(+)</name>
        <dbReference type="ChEBI" id="CHEBI:58349"/>
    </ligand>
</feature>
<dbReference type="InterPro" id="IPR016193">
    <property type="entry name" value="Cytidine_deaminase-like"/>
</dbReference>
<dbReference type="InterPro" id="IPR002125">
    <property type="entry name" value="CMP_dCMP_dom"/>
</dbReference>
<keyword evidence="8 12" id="KW-0862">Zinc</keyword>
<comment type="catalytic activity">
    <reaction evidence="12">
        <text>2,5-diamino-6-hydroxy-4-(5-phosphoribosylamino)-pyrimidine + H2O + H(+) = 5-amino-6-(5-phospho-D-ribosylamino)uracil + NH4(+)</text>
        <dbReference type="Rhea" id="RHEA:21868"/>
        <dbReference type="ChEBI" id="CHEBI:15377"/>
        <dbReference type="ChEBI" id="CHEBI:15378"/>
        <dbReference type="ChEBI" id="CHEBI:28938"/>
        <dbReference type="ChEBI" id="CHEBI:58453"/>
        <dbReference type="ChEBI" id="CHEBI:58614"/>
        <dbReference type="EC" id="3.5.4.26"/>
    </reaction>
</comment>
<evidence type="ECO:0000256" key="5">
    <source>
        <dbReference type="ARBA" id="ARBA00007417"/>
    </source>
</evidence>
<evidence type="ECO:0000256" key="4">
    <source>
        <dbReference type="ARBA" id="ARBA00005259"/>
    </source>
</evidence>
<dbReference type="EMBL" id="JAJKBJ010000029">
    <property type="protein sequence ID" value="MCL9685548.1"/>
    <property type="molecule type" value="Genomic_DNA"/>
</dbReference>
<evidence type="ECO:0000259" key="16">
    <source>
        <dbReference type="PROSITE" id="PS51747"/>
    </source>
</evidence>
<dbReference type="Gene3D" id="3.40.430.10">
    <property type="entry name" value="Dihydrofolate Reductase, subunit A"/>
    <property type="match status" value="1"/>
</dbReference>
<dbReference type="Pfam" id="PF01872">
    <property type="entry name" value="RibD_C"/>
    <property type="match status" value="1"/>
</dbReference>
<evidence type="ECO:0000256" key="12">
    <source>
        <dbReference type="PIRNR" id="PIRNR006769"/>
    </source>
</evidence>
<keyword evidence="7 12" id="KW-0479">Metal-binding</keyword>
<dbReference type="RefSeq" id="WP_250424364.1">
    <property type="nucleotide sequence ID" value="NZ_JAJKBJ010000029.1"/>
</dbReference>
<evidence type="ECO:0000256" key="2">
    <source>
        <dbReference type="ARBA" id="ARBA00004882"/>
    </source>
</evidence>
<keyword evidence="12 17" id="KW-0378">Hydrolase</keyword>
<comment type="pathway">
    <text evidence="3 12">Cofactor biosynthesis; riboflavin biosynthesis; 5-amino-6-(D-ribitylamino)uracil from GTP: step 3/4.</text>
</comment>
<dbReference type="InterPro" id="IPR002734">
    <property type="entry name" value="RibDG_C"/>
</dbReference>
<dbReference type="InterPro" id="IPR050765">
    <property type="entry name" value="Riboflavin_Biosynth_HTPR"/>
</dbReference>
<dbReference type="GO" id="GO:0008835">
    <property type="term" value="F:diaminohydroxyphosphoribosylaminopyrimidine deaminase activity"/>
    <property type="evidence" value="ECO:0007669"/>
    <property type="project" value="UniProtKB-EC"/>
</dbReference>
<keyword evidence="11" id="KW-0511">Multifunctional enzyme</keyword>
<dbReference type="GO" id="GO:0009231">
    <property type="term" value="P:riboflavin biosynthetic process"/>
    <property type="evidence" value="ECO:0007669"/>
    <property type="project" value="UniProtKB-KW"/>
</dbReference>
<dbReference type="PANTHER" id="PTHR38011">
    <property type="entry name" value="DIHYDROFOLATE REDUCTASE FAMILY PROTEIN (AFU_ORTHOLOGUE AFUA_8G06820)"/>
    <property type="match status" value="1"/>
</dbReference>
<evidence type="ECO:0000256" key="10">
    <source>
        <dbReference type="ARBA" id="ARBA00023002"/>
    </source>
</evidence>
<feature type="binding site" evidence="15">
    <location>
        <position position="74"/>
    </location>
    <ligand>
        <name>Zn(2+)</name>
        <dbReference type="ChEBI" id="CHEBI:29105"/>
        <note>catalytic</note>
    </ligand>
</feature>
<keyword evidence="18" id="KW-1185">Reference proteome</keyword>
<keyword evidence="9 12" id="KW-0521">NADP</keyword>
<dbReference type="EC" id="1.1.1.193" evidence="12"/>
<proteinExistence type="inferred from homology"/>
<name>A0A9X2D3H2_9GAMM</name>
<keyword evidence="6 12" id="KW-0686">Riboflavin biosynthesis</keyword>
<feature type="active site" description="Proton donor" evidence="13">
    <location>
        <position position="51"/>
    </location>
</feature>
<evidence type="ECO:0000256" key="15">
    <source>
        <dbReference type="PIRSR" id="PIRSR006769-3"/>
    </source>
</evidence>
<dbReference type="Pfam" id="PF00383">
    <property type="entry name" value="dCMP_cyt_deam_1"/>
    <property type="match status" value="1"/>
</dbReference>
<evidence type="ECO:0000256" key="13">
    <source>
        <dbReference type="PIRSR" id="PIRSR006769-1"/>
    </source>
</evidence>
<dbReference type="GO" id="GO:0008270">
    <property type="term" value="F:zinc ion binding"/>
    <property type="evidence" value="ECO:0007669"/>
    <property type="project" value="InterPro"/>
</dbReference>
<evidence type="ECO:0000313" key="17">
    <source>
        <dbReference type="EMBL" id="MCL9685548.1"/>
    </source>
</evidence>
<dbReference type="SUPFAM" id="SSF53597">
    <property type="entry name" value="Dihydrofolate reductase-like"/>
    <property type="match status" value="1"/>
</dbReference>
<evidence type="ECO:0000256" key="11">
    <source>
        <dbReference type="ARBA" id="ARBA00023268"/>
    </source>
</evidence>
<sequence>MHEKFLLTALEQARLGRGLCAPNPSVGAVAVQNGHIIAQACHQGAGTPHAEQLLLAQIPPKMPGVSLYITLEPCNHWGKTPPCVDAIIEYGVEEVVFAYLDPNPIVAQNNSSAKLREHGIKVTHLPLEEINEFYRSYAYWTNTRKPRVTVKMAQSLDGRIGQAEGDRLILSNSLCAQFTHEMRAATDVILTTARTIQLDNPKMNVRVNNTEQAKPVAIIDRHLSLNPQATIFSTASHCHIFHHDIKDVSYFNSSFHPMPLTNDTMDLKTIISHLGELGYHDVWVEAGGGLFSALHQEGLVHRTYLYIVPISLGPKAISAYQKNGLFERAHTVSWHAMGDNMIACLDWQED</sequence>
<accession>A0A9X2D3H2</accession>
<gene>
    <name evidence="17" type="primary">ribD</name>
    <name evidence="17" type="ORF">LOX96_15705</name>
</gene>
<keyword evidence="10 12" id="KW-0560">Oxidoreductase</keyword>
<feature type="binding site" evidence="14">
    <location>
        <position position="285"/>
    </location>
    <ligand>
        <name>substrate</name>
    </ligand>
</feature>
<evidence type="ECO:0000256" key="3">
    <source>
        <dbReference type="ARBA" id="ARBA00004910"/>
    </source>
</evidence>
<dbReference type="PIRSF" id="PIRSF006769">
    <property type="entry name" value="RibD"/>
    <property type="match status" value="1"/>
</dbReference>
<feature type="binding site" evidence="15">
    <location>
        <position position="83"/>
    </location>
    <ligand>
        <name>Zn(2+)</name>
        <dbReference type="ChEBI" id="CHEBI:29105"/>
        <note>catalytic</note>
    </ligand>
</feature>
<evidence type="ECO:0000256" key="1">
    <source>
        <dbReference type="ARBA" id="ARBA00002151"/>
    </source>
</evidence>
<dbReference type="InterPro" id="IPR004794">
    <property type="entry name" value="Eubact_RibD"/>
</dbReference>
<organism evidence="17 18">
    <name type="scientific">Legionella maioricensis</name>
    <dbReference type="NCBI Taxonomy" id="2896528"/>
    <lineage>
        <taxon>Bacteria</taxon>
        <taxon>Pseudomonadati</taxon>
        <taxon>Pseudomonadota</taxon>
        <taxon>Gammaproteobacteria</taxon>
        <taxon>Legionellales</taxon>
        <taxon>Legionellaceae</taxon>
        <taxon>Legionella</taxon>
    </lineage>
</organism>
<dbReference type="Proteomes" id="UP001139721">
    <property type="component" value="Unassembled WGS sequence"/>
</dbReference>
<comment type="caution">
    <text evidence="17">The sequence shown here is derived from an EMBL/GenBank/DDBJ whole genome shotgun (WGS) entry which is preliminary data.</text>
</comment>
<comment type="similarity">
    <text evidence="4 12">In the N-terminal section; belongs to the cytidine and deoxycytidylate deaminase family.</text>
</comment>
<dbReference type="NCBIfam" id="TIGR00326">
    <property type="entry name" value="eubact_ribD"/>
    <property type="match status" value="1"/>
</dbReference>
<dbReference type="CDD" id="cd01284">
    <property type="entry name" value="Riboflavin_deaminase-reductase"/>
    <property type="match status" value="1"/>
</dbReference>
<dbReference type="Gene3D" id="3.40.140.10">
    <property type="entry name" value="Cytidine Deaminase, domain 2"/>
    <property type="match status" value="1"/>
</dbReference>
<dbReference type="GO" id="GO:0008703">
    <property type="term" value="F:5-amino-6-(5-phosphoribosylamino)uracil reductase activity"/>
    <property type="evidence" value="ECO:0007669"/>
    <property type="project" value="UniProtKB-EC"/>
</dbReference>
<comment type="pathway">
    <text evidence="2 12">Cofactor biosynthesis; riboflavin biosynthesis; 5-amino-6-(D-ribitylamino)uracil from GTP: step 2/4.</text>
</comment>
<comment type="similarity">
    <text evidence="5 12">In the C-terminal section; belongs to the HTP reductase family.</text>
</comment>
<dbReference type="InterPro" id="IPR016192">
    <property type="entry name" value="APOBEC/CMP_deaminase_Zn-bd"/>
</dbReference>
<feature type="binding site" evidence="14">
    <location>
        <position position="195"/>
    </location>
    <ligand>
        <name>NADP(+)</name>
        <dbReference type="ChEBI" id="CHEBI:58349"/>
    </ligand>
</feature>
<reference evidence="17" key="1">
    <citation type="submission" date="2021-11" db="EMBL/GenBank/DDBJ databases">
        <title>Legionella maioricencis sp. nov., a new species isolated from hot water samples in Mallorca.</title>
        <authorList>
            <person name="Crespi S."/>
            <person name="Drasar V."/>
            <person name="Salva-Serra F."/>
            <person name="Jaen-Luchoro D."/>
            <person name="Pineiro-Iglesias B."/>
            <person name="Aliaga F."/>
            <person name="Fernandez-Juarez V."/>
            <person name="Coll G."/>
            <person name="Moore E.R.B."/>
            <person name="Bennasar-Figueras A."/>
        </authorList>
    </citation>
    <scope>NUCLEOTIDE SEQUENCE</scope>
    <source>
        <strain evidence="17">HCPI-6</strain>
    </source>
</reference>
<dbReference type="PROSITE" id="PS00903">
    <property type="entry name" value="CYT_DCMP_DEAMINASES_1"/>
    <property type="match status" value="1"/>
</dbReference>
<feature type="binding site" evidence="14">
    <location>
        <position position="183"/>
    </location>
    <ligand>
        <name>substrate</name>
    </ligand>
</feature>
<feature type="binding site" evidence="14">
    <location>
        <position position="153"/>
    </location>
    <ligand>
        <name>NADP(+)</name>
        <dbReference type="ChEBI" id="CHEBI:58349"/>
    </ligand>
</feature>
<dbReference type="InterPro" id="IPR024072">
    <property type="entry name" value="DHFR-like_dom_sf"/>
</dbReference>
<dbReference type="EC" id="3.5.4.26" evidence="12"/>
<feature type="binding site" evidence="15">
    <location>
        <position position="49"/>
    </location>
    <ligand>
        <name>Zn(2+)</name>
        <dbReference type="ChEBI" id="CHEBI:29105"/>
        <note>catalytic</note>
    </ligand>
</feature>
<evidence type="ECO:0000256" key="7">
    <source>
        <dbReference type="ARBA" id="ARBA00022723"/>
    </source>
</evidence>
<protein>
    <recommendedName>
        <fullName evidence="12">Riboflavin biosynthesis protein RibD</fullName>
    </recommendedName>
    <domain>
        <recommendedName>
            <fullName evidence="12">Diaminohydroxyphosphoribosylaminopyrimidine deaminase</fullName>
            <shortName evidence="12">DRAP deaminase</shortName>
            <ecNumber evidence="12">3.5.4.26</ecNumber>
        </recommendedName>
        <alternativeName>
            <fullName evidence="12">Riboflavin-specific deaminase</fullName>
        </alternativeName>
    </domain>
    <domain>
        <recommendedName>
            <fullName evidence="12">5-amino-6-(5-phosphoribosylamino)uracil reductase</fullName>
            <ecNumber evidence="12">1.1.1.193</ecNumber>
        </recommendedName>
        <alternativeName>
            <fullName evidence="12">HTP reductase</fullName>
        </alternativeName>
    </domain>
</protein>
<evidence type="ECO:0000313" key="18">
    <source>
        <dbReference type="Proteomes" id="UP001139721"/>
    </source>
</evidence>
<evidence type="ECO:0000256" key="14">
    <source>
        <dbReference type="PIRSR" id="PIRSR006769-2"/>
    </source>
</evidence>
<comment type="function">
    <text evidence="1 12">Converts 2,5-diamino-6-(ribosylamino)-4(3h)-pyrimidinone 5'-phosphate into 5-amino-6-(ribosylamino)-2,4(1h,3h)-pyrimidinedione 5'-phosphate.</text>
</comment>
<comment type="catalytic activity">
    <reaction evidence="12">
        <text>5-amino-6-(5-phospho-D-ribitylamino)uracil + NADP(+) = 5-amino-6-(5-phospho-D-ribosylamino)uracil + NADPH + H(+)</text>
        <dbReference type="Rhea" id="RHEA:17845"/>
        <dbReference type="ChEBI" id="CHEBI:15378"/>
        <dbReference type="ChEBI" id="CHEBI:57783"/>
        <dbReference type="ChEBI" id="CHEBI:58349"/>
        <dbReference type="ChEBI" id="CHEBI:58421"/>
        <dbReference type="ChEBI" id="CHEBI:58453"/>
        <dbReference type="EC" id="1.1.1.193"/>
    </reaction>
</comment>
<dbReference type="SUPFAM" id="SSF53927">
    <property type="entry name" value="Cytidine deaminase-like"/>
    <property type="match status" value="1"/>
</dbReference>
<dbReference type="PANTHER" id="PTHR38011:SF7">
    <property type="entry name" value="2,5-DIAMINO-6-RIBOSYLAMINO-4(3H)-PYRIMIDINONE 5'-PHOSPHATE REDUCTASE"/>
    <property type="match status" value="1"/>
</dbReference>
<feature type="binding site" evidence="14">
    <location>
        <position position="206"/>
    </location>
    <ligand>
        <name>substrate</name>
    </ligand>
</feature>
<evidence type="ECO:0000256" key="6">
    <source>
        <dbReference type="ARBA" id="ARBA00022619"/>
    </source>
</evidence>
<evidence type="ECO:0000256" key="9">
    <source>
        <dbReference type="ARBA" id="ARBA00022857"/>
    </source>
</evidence>
<dbReference type="AlphaFoldDB" id="A0A9X2D3H2"/>
<feature type="binding site" evidence="14">
    <location>
        <position position="199"/>
    </location>
    <ligand>
        <name>NADP(+)</name>
        <dbReference type="ChEBI" id="CHEBI:58349"/>
    </ligand>
</feature>
<evidence type="ECO:0000256" key="8">
    <source>
        <dbReference type="ARBA" id="ARBA00022833"/>
    </source>
</evidence>